<dbReference type="GO" id="GO:0006281">
    <property type="term" value="P:DNA repair"/>
    <property type="evidence" value="ECO:0007669"/>
    <property type="project" value="TreeGrafter"/>
</dbReference>
<evidence type="ECO:0000256" key="5">
    <source>
        <dbReference type="ARBA" id="ARBA00034808"/>
    </source>
</evidence>
<dbReference type="Pfam" id="PF00271">
    <property type="entry name" value="Helicase_C"/>
    <property type="match status" value="1"/>
</dbReference>
<reference evidence="7 8" key="2">
    <citation type="submission" date="2020-06" db="EMBL/GenBank/DDBJ databases">
        <title>Ramlibacter rhizophilus sp. nov., isolated from rhizosphere soil of national flower Mugunghwa from South Korea.</title>
        <authorList>
            <person name="Zheng-Fei Y."/>
            <person name="Huan T."/>
        </authorList>
    </citation>
    <scope>NUCLEOTIDE SEQUENCE [LARGE SCALE GENOMIC DNA]</scope>
    <source>
        <strain evidence="7 8">B156</strain>
    </source>
</reference>
<dbReference type="InterPro" id="IPR001650">
    <property type="entry name" value="Helicase_C-like"/>
</dbReference>
<comment type="similarity">
    <text evidence="1">Belongs to the helicase family. RecQ subfamily.</text>
</comment>
<name>A0A849KJU3_9BURK</name>
<sequence>METVRFAPRPFILYVTRPDEAERWAGLLRNAGYSRLATFTGKTSALEREKLLNQWKGNELDAMVATSAFGLGVDKGDVRTIIHSTLPESLDRYYQEVGRSGRDGLASASILVYTDEDMGQARRMAISKVARERTAFERWRLMIQQAQHDPHQTDVYWLNLERLPARLVQNSDASAEWNIKTLILMARAEMLELVALTKARGDESPQEVVSEEDARFAAVRLLQDNLRQEEAFHAALAEGRTRIREAGQAGFRALLSVVTGRMEISQALRQTYSIMRDGIWSPVAQYCGGCPAHWGATRWQSRPVAPVVPRLNHFSLRERHKPWTSRWPLATDNLLFISVPSNAHYAGRCHAVLRVLIHVLHPHTLVLGPGVAAGLEESVLKGSGQPPATWPFVEDLRAGGMTGQATGENEVRLTVWGLGTAVPIPDALWTSRAALEILVIPDNLVHPVHPGRRLIDTTPHIHAEEVVNDLSR</sequence>
<comment type="caution">
    <text evidence="7">The sequence shown here is derived from an EMBL/GenBank/DDBJ whole genome shotgun (WGS) entry which is preliminary data.</text>
</comment>
<dbReference type="RefSeq" id="WP_171561957.1">
    <property type="nucleotide sequence ID" value="NZ_JABFCS010000001.1"/>
</dbReference>
<evidence type="ECO:0000256" key="3">
    <source>
        <dbReference type="ARBA" id="ARBA00023235"/>
    </source>
</evidence>
<dbReference type="PROSITE" id="PS51194">
    <property type="entry name" value="HELICASE_CTER"/>
    <property type="match status" value="1"/>
</dbReference>
<dbReference type="Gene3D" id="3.40.50.300">
    <property type="entry name" value="P-loop containing nucleotide triphosphate hydrolases"/>
    <property type="match status" value="1"/>
</dbReference>
<dbReference type="PANTHER" id="PTHR13710:SF105">
    <property type="entry name" value="ATP-DEPENDENT DNA HELICASE Q1"/>
    <property type="match status" value="1"/>
</dbReference>
<keyword evidence="8" id="KW-1185">Reference proteome</keyword>
<organism evidence="7 8">
    <name type="scientific">Ramlibacter montanisoli</name>
    <dbReference type="NCBI Taxonomy" id="2732512"/>
    <lineage>
        <taxon>Bacteria</taxon>
        <taxon>Pseudomonadati</taxon>
        <taxon>Pseudomonadota</taxon>
        <taxon>Betaproteobacteria</taxon>
        <taxon>Burkholderiales</taxon>
        <taxon>Comamonadaceae</taxon>
        <taxon>Ramlibacter</taxon>
    </lineage>
</organism>
<gene>
    <name evidence="7" type="ORF">HK415_18875</name>
</gene>
<dbReference type="GO" id="GO:0003677">
    <property type="term" value="F:DNA binding"/>
    <property type="evidence" value="ECO:0007669"/>
    <property type="project" value="UniProtKB-KW"/>
</dbReference>
<reference evidence="7 8" key="1">
    <citation type="submission" date="2020-05" db="EMBL/GenBank/DDBJ databases">
        <authorList>
            <person name="Khan S.A."/>
            <person name="Jeon C.O."/>
            <person name="Chun B.H."/>
        </authorList>
    </citation>
    <scope>NUCLEOTIDE SEQUENCE [LARGE SCALE GENOMIC DNA]</scope>
    <source>
        <strain evidence="7 8">B156</strain>
    </source>
</reference>
<dbReference type="EC" id="5.6.2.4" evidence="5"/>
<feature type="domain" description="Helicase C-terminal" evidence="6">
    <location>
        <begin position="1"/>
        <end position="147"/>
    </location>
</feature>
<comment type="catalytic activity">
    <reaction evidence="4">
        <text>Couples ATP hydrolysis with the unwinding of duplex DNA by translocating in the 3'-5' direction.</text>
        <dbReference type="EC" id="5.6.2.4"/>
    </reaction>
</comment>
<protein>
    <recommendedName>
        <fullName evidence="5">DNA 3'-5' helicase</fullName>
        <ecNumber evidence="5">5.6.2.4</ecNumber>
    </recommendedName>
</protein>
<dbReference type="AlphaFoldDB" id="A0A849KJU3"/>
<evidence type="ECO:0000313" key="7">
    <source>
        <dbReference type="EMBL" id="NNU44781.1"/>
    </source>
</evidence>
<dbReference type="SUPFAM" id="SSF52540">
    <property type="entry name" value="P-loop containing nucleoside triphosphate hydrolases"/>
    <property type="match status" value="1"/>
</dbReference>
<keyword evidence="3" id="KW-0413">Isomerase</keyword>
<dbReference type="InterPro" id="IPR027417">
    <property type="entry name" value="P-loop_NTPase"/>
</dbReference>
<dbReference type="GO" id="GO:0006310">
    <property type="term" value="P:DNA recombination"/>
    <property type="evidence" value="ECO:0007669"/>
    <property type="project" value="TreeGrafter"/>
</dbReference>
<dbReference type="PANTHER" id="PTHR13710">
    <property type="entry name" value="DNA HELICASE RECQ FAMILY MEMBER"/>
    <property type="match status" value="1"/>
</dbReference>
<proteinExistence type="inferred from homology"/>
<dbReference type="EMBL" id="JABFCS010000001">
    <property type="protein sequence ID" value="NNU44781.1"/>
    <property type="molecule type" value="Genomic_DNA"/>
</dbReference>
<dbReference type="GO" id="GO:0005694">
    <property type="term" value="C:chromosome"/>
    <property type="evidence" value="ECO:0007669"/>
    <property type="project" value="TreeGrafter"/>
</dbReference>
<evidence type="ECO:0000256" key="1">
    <source>
        <dbReference type="ARBA" id="ARBA00005446"/>
    </source>
</evidence>
<evidence type="ECO:0000313" key="8">
    <source>
        <dbReference type="Proteomes" id="UP000552954"/>
    </source>
</evidence>
<dbReference type="GO" id="GO:0009378">
    <property type="term" value="F:four-way junction helicase activity"/>
    <property type="evidence" value="ECO:0007669"/>
    <property type="project" value="TreeGrafter"/>
</dbReference>
<dbReference type="SMART" id="SM00490">
    <property type="entry name" value="HELICc"/>
    <property type="match status" value="1"/>
</dbReference>
<dbReference type="GO" id="GO:0043138">
    <property type="term" value="F:3'-5' DNA helicase activity"/>
    <property type="evidence" value="ECO:0007669"/>
    <property type="project" value="UniProtKB-EC"/>
</dbReference>
<keyword evidence="2" id="KW-0238">DNA-binding</keyword>
<evidence type="ECO:0000256" key="2">
    <source>
        <dbReference type="ARBA" id="ARBA00023125"/>
    </source>
</evidence>
<dbReference type="Proteomes" id="UP000552954">
    <property type="component" value="Unassembled WGS sequence"/>
</dbReference>
<dbReference type="GO" id="GO:0005737">
    <property type="term" value="C:cytoplasm"/>
    <property type="evidence" value="ECO:0007669"/>
    <property type="project" value="TreeGrafter"/>
</dbReference>
<evidence type="ECO:0000256" key="4">
    <source>
        <dbReference type="ARBA" id="ARBA00034617"/>
    </source>
</evidence>
<evidence type="ECO:0000259" key="6">
    <source>
        <dbReference type="PROSITE" id="PS51194"/>
    </source>
</evidence>
<accession>A0A849KJU3</accession>